<dbReference type="OrthoDB" id="249627at2"/>
<dbReference type="GO" id="GO:0043565">
    <property type="term" value="F:sequence-specific DNA binding"/>
    <property type="evidence" value="ECO:0007669"/>
    <property type="project" value="InterPro"/>
</dbReference>
<comment type="caution">
    <text evidence="5">The sequence shown here is derived from an EMBL/GenBank/DDBJ whole genome shotgun (WGS) entry which is preliminary data.</text>
</comment>
<evidence type="ECO:0000259" key="4">
    <source>
        <dbReference type="PROSITE" id="PS01124"/>
    </source>
</evidence>
<dbReference type="InterPro" id="IPR020449">
    <property type="entry name" value="Tscrpt_reg_AraC-type_HTH"/>
</dbReference>
<dbReference type="InterPro" id="IPR018060">
    <property type="entry name" value="HTH_AraC"/>
</dbReference>
<reference evidence="5 6" key="1">
    <citation type="submission" date="2018-06" db="EMBL/GenBank/DDBJ databases">
        <title>Paenibacillus montanisoli sp. nov., isolated from mountain area soil.</title>
        <authorList>
            <person name="Wu M."/>
        </authorList>
    </citation>
    <scope>NUCLEOTIDE SEQUENCE [LARGE SCALE GENOMIC DNA]</scope>
    <source>
        <strain evidence="5 6">RA17</strain>
    </source>
</reference>
<dbReference type="SMART" id="SM00342">
    <property type="entry name" value="HTH_ARAC"/>
    <property type="match status" value="1"/>
</dbReference>
<organism evidence="5 6">
    <name type="scientific">Paenibacillus montanisoli</name>
    <dbReference type="NCBI Taxonomy" id="2081970"/>
    <lineage>
        <taxon>Bacteria</taxon>
        <taxon>Bacillati</taxon>
        <taxon>Bacillota</taxon>
        <taxon>Bacilli</taxon>
        <taxon>Bacillales</taxon>
        <taxon>Paenibacillaceae</taxon>
        <taxon>Paenibacillus</taxon>
    </lineage>
</organism>
<dbReference type="GO" id="GO:0003700">
    <property type="term" value="F:DNA-binding transcription factor activity"/>
    <property type="evidence" value="ECO:0007669"/>
    <property type="project" value="InterPro"/>
</dbReference>
<feature type="domain" description="HTH araC/xylS-type" evidence="4">
    <location>
        <begin position="193"/>
        <end position="291"/>
    </location>
</feature>
<dbReference type="InterPro" id="IPR009057">
    <property type="entry name" value="Homeodomain-like_sf"/>
</dbReference>
<dbReference type="Pfam" id="PF02311">
    <property type="entry name" value="AraC_binding"/>
    <property type="match status" value="1"/>
</dbReference>
<sequence>MSDTFDHYVQSHPIVPYIRLADYAVREPWFIPERRILDYLLVYIQEGQCLFEVDKVPYHLGAGELCLIQPNSVLALRGLTKTLTPFVHMDIFYNAQRELSFSTLPGQLDLSAYDHLLQPGLNDFTDLNLPVVIKPRHAVPFIDQFMKMIGLCLSGQPYSALEVQSIATELVLSLVRQYGQSKPSASPAPQDLNWITSYFSFHLSENISVHDMARRANLSTSRFSKLFLKTFGVSPYQHLLQLRLKHANELLRGGSLKLHQIAEYCGFANEQHFSKAYKKAFGISPGSARKQDE</sequence>
<keyword evidence="1" id="KW-0805">Transcription regulation</keyword>
<dbReference type="Pfam" id="PF12833">
    <property type="entry name" value="HTH_18"/>
    <property type="match status" value="1"/>
</dbReference>
<dbReference type="InterPro" id="IPR037923">
    <property type="entry name" value="HTH-like"/>
</dbReference>
<dbReference type="SUPFAM" id="SSF46689">
    <property type="entry name" value="Homeodomain-like"/>
    <property type="match status" value="2"/>
</dbReference>
<dbReference type="Gene3D" id="1.10.10.60">
    <property type="entry name" value="Homeodomain-like"/>
    <property type="match status" value="2"/>
</dbReference>
<evidence type="ECO:0000256" key="1">
    <source>
        <dbReference type="ARBA" id="ARBA00023015"/>
    </source>
</evidence>
<evidence type="ECO:0000256" key="3">
    <source>
        <dbReference type="ARBA" id="ARBA00023163"/>
    </source>
</evidence>
<accession>A0A328TU73</accession>
<evidence type="ECO:0000313" key="6">
    <source>
        <dbReference type="Proteomes" id="UP000249260"/>
    </source>
</evidence>
<name>A0A328TU73_9BACL</name>
<dbReference type="PANTHER" id="PTHR46796">
    <property type="entry name" value="HTH-TYPE TRANSCRIPTIONAL ACTIVATOR RHAS-RELATED"/>
    <property type="match status" value="1"/>
</dbReference>
<dbReference type="EMBL" id="QLUW01000005">
    <property type="protein sequence ID" value="RAP74099.1"/>
    <property type="molecule type" value="Genomic_DNA"/>
</dbReference>
<dbReference type="SUPFAM" id="SSF51215">
    <property type="entry name" value="Regulatory protein AraC"/>
    <property type="match status" value="1"/>
</dbReference>
<dbReference type="RefSeq" id="WP_112884887.1">
    <property type="nucleotide sequence ID" value="NZ_QLUW01000005.1"/>
</dbReference>
<evidence type="ECO:0000256" key="2">
    <source>
        <dbReference type="ARBA" id="ARBA00023125"/>
    </source>
</evidence>
<dbReference type="InterPro" id="IPR003313">
    <property type="entry name" value="AraC-bd"/>
</dbReference>
<dbReference type="Proteomes" id="UP000249260">
    <property type="component" value="Unassembled WGS sequence"/>
</dbReference>
<keyword evidence="3" id="KW-0804">Transcription</keyword>
<gene>
    <name evidence="5" type="ORF">DL346_23800</name>
</gene>
<keyword evidence="2" id="KW-0238">DNA-binding</keyword>
<dbReference type="PRINTS" id="PR00032">
    <property type="entry name" value="HTHARAC"/>
</dbReference>
<keyword evidence="6" id="KW-1185">Reference proteome</keyword>
<evidence type="ECO:0000313" key="5">
    <source>
        <dbReference type="EMBL" id="RAP74099.1"/>
    </source>
</evidence>
<proteinExistence type="predicted"/>
<dbReference type="AlphaFoldDB" id="A0A328TU73"/>
<dbReference type="PROSITE" id="PS01124">
    <property type="entry name" value="HTH_ARAC_FAMILY_2"/>
    <property type="match status" value="1"/>
</dbReference>
<protein>
    <submittedName>
        <fullName evidence="5">AraC family transcriptional regulator</fullName>
    </submittedName>
</protein>
<dbReference type="InterPro" id="IPR050204">
    <property type="entry name" value="AraC_XylS_family_regulators"/>
</dbReference>
<dbReference type="PANTHER" id="PTHR46796:SF6">
    <property type="entry name" value="ARAC SUBFAMILY"/>
    <property type="match status" value="1"/>
</dbReference>